<evidence type="ECO:0000313" key="19">
    <source>
        <dbReference type="EMBL" id="EFQ82832.1"/>
    </source>
</evidence>
<dbReference type="InterPro" id="IPR000212">
    <property type="entry name" value="DNA_helicase_UvrD/REP"/>
</dbReference>
<dbReference type="GO" id="GO:0003677">
    <property type="term" value="F:DNA binding"/>
    <property type="evidence" value="ECO:0007669"/>
    <property type="project" value="UniProtKB-KW"/>
</dbReference>
<evidence type="ECO:0000256" key="6">
    <source>
        <dbReference type="ARBA" id="ARBA00022806"/>
    </source>
</evidence>
<dbReference type="Gene3D" id="1.10.486.10">
    <property type="entry name" value="PCRA, domain 4"/>
    <property type="match status" value="1"/>
</dbReference>
<protein>
    <recommendedName>
        <fullName evidence="13">DNA 3'-5' helicase</fullName>
        <ecNumber evidence="13">5.6.2.4</ecNumber>
    </recommendedName>
</protein>
<name>E2SEA5_9ACTN</name>
<proteinExistence type="inferred from homology"/>
<dbReference type="GO" id="GO:0033202">
    <property type="term" value="C:DNA helicase complex"/>
    <property type="evidence" value="ECO:0007669"/>
    <property type="project" value="TreeGrafter"/>
</dbReference>
<evidence type="ECO:0000256" key="10">
    <source>
        <dbReference type="ARBA" id="ARBA00023204"/>
    </source>
</evidence>
<feature type="domain" description="UvrD-like helicase ATP-binding" evidence="17">
    <location>
        <begin position="25"/>
        <end position="316"/>
    </location>
</feature>
<dbReference type="InterPro" id="IPR027417">
    <property type="entry name" value="P-loop_NTPase"/>
</dbReference>
<evidence type="ECO:0000256" key="5">
    <source>
        <dbReference type="ARBA" id="ARBA00022801"/>
    </source>
</evidence>
<dbReference type="SUPFAM" id="SSF52540">
    <property type="entry name" value="P-loop containing nucleoside triphosphate hydrolases"/>
    <property type="match status" value="1"/>
</dbReference>
<dbReference type="EMBL" id="ACLF03000006">
    <property type="protein sequence ID" value="EFQ82832.1"/>
    <property type="molecule type" value="Genomic_DNA"/>
</dbReference>
<dbReference type="Gene3D" id="3.40.50.300">
    <property type="entry name" value="P-loop containing nucleotide triphosphate hydrolases"/>
    <property type="match status" value="2"/>
</dbReference>
<evidence type="ECO:0000256" key="16">
    <source>
        <dbReference type="SAM" id="MobiDB-lite"/>
    </source>
</evidence>
<evidence type="ECO:0000256" key="14">
    <source>
        <dbReference type="ARBA" id="ARBA00048988"/>
    </source>
</evidence>
<evidence type="ECO:0000256" key="15">
    <source>
        <dbReference type="PROSITE-ProRule" id="PRU00560"/>
    </source>
</evidence>
<evidence type="ECO:0000256" key="3">
    <source>
        <dbReference type="ARBA" id="ARBA00022741"/>
    </source>
</evidence>
<keyword evidence="3 15" id="KW-0547">Nucleotide-binding</keyword>
<dbReference type="Proteomes" id="UP000003111">
    <property type="component" value="Unassembled WGS sequence"/>
</dbReference>
<keyword evidence="10" id="KW-0234">DNA repair</keyword>
<organism evidence="19 20">
    <name type="scientific">Aeromicrobium marinum DSM 15272</name>
    <dbReference type="NCBI Taxonomy" id="585531"/>
    <lineage>
        <taxon>Bacteria</taxon>
        <taxon>Bacillati</taxon>
        <taxon>Actinomycetota</taxon>
        <taxon>Actinomycetes</taxon>
        <taxon>Propionibacteriales</taxon>
        <taxon>Nocardioidaceae</taxon>
        <taxon>Aeromicrobium</taxon>
    </lineage>
</organism>
<dbReference type="PROSITE" id="PS51198">
    <property type="entry name" value="UVRD_HELICASE_ATP_BIND"/>
    <property type="match status" value="1"/>
</dbReference>
<dbReference type="GO" id="GO:0043138">
    <property type="term" value="F:3'-5' DNA helicase activity"/>
    <property type="evidence" value="ECO:0007669"/>
    <property type="project" value="UniProtKB-EC"/>
</dbReference>
<dbReference type="Gene3D" id="1.10.10.160">
    <property type="match status" value="1"/>
</dbReference>
<evidence type="ECO:0000256" key="12">
    <source>
        <dbReference type="ARBA" id="ARBA00034617"/>
    </source>
</evidence>
<feature type="binding site" evidence="15">
    <location>
        <begin position="46"/>
        <end position="53"/>
    </location>
    <ligand>
        <name>ATP</name>
        <dbReference type="ChEBI" id="CHEBI:30616"/>
    </ligand>
</feature>
<dbReference type="InterPro" id="IPR014017">
    <property type="entry name" value="DNA_helicase_UvrD-like_C"/>
</dbReference>
<dbReference type="GO" id="GO:0000725">
    <property type="term" value="P:recombinational repair"/>
    <property type="evidence" value="ECO:0007669"/>
    <property type="project" value="TreeGrafter"/>
</dbReference>
<gene>
    <name evidence="19" type="ORF">HMPREF0063_12041</name>
</gene>
<dbReference type="InterPro" id="IPR038726">
    <property type="entry name" value="PDDEXK_AddAB-type"/>
</dbReference>
<feature type="region of interest" description="Disordered" evidence="16">
    <location>
        <begin position="1"/>
        <end position="29"/>
    </location>
</feature>
<dbReference type="GO" id="GO:0005829">
    <property type="term" value="C:cytosol"/>
    <property type="evidence" value="ECO:0007669"/>
    <property type="project" value="TreeGrafter"/>
</dbReference>
<comment type="catalytic activity">
    <reaction evidence="12">
        <text>Couples ATP hydrolysis with the unwinding of duplex DNA by translocating in the 3'-5' direction.</text>
        <dbReference type="EC" id="5.6.2.4"/>
    </reaction>
</comment>
<evidence type="ECO:0000256" key="11">
    <source>
        <dbReference type="ARBA" id="ARBA00023235"/>
    </source>
</evidence>
<dbReference type="InterPro" id="IPR013986">
    <property type="entry name" value="DExx_box_DNA_helicase_dom_sf"/>
</dbReference>
<dbReference type="CDD" id="cd17932">
    <property type="entry name" value="DEXQc_UvrD"/>
    <property type="match status" value="1"/>
</dbReference>
<dbReference type="PANTHER" id="PTHR11070:SF59">
    <property type="entry name" value="DNA 3'-5' HELICASE"/>
    <property type="match status" value="1"/>
</dbReference>
<dbReference type="Gene3D" id="3.90.320.10">
    <property type="match status" value="1"/>
</dbReference>
<keyword evidence="8 15" id="KW-0067">ATP-binding</keyword>
<dbReference type="PROSITE" id="PS51217">
    <property type="entry name" value="UVRD_HELICASE_CTER"/>
    <property type="match status" value="1"/>
</dbReference>
<dbReference type="eggNOG" id="COG2887">
    <property type="taxonomic scope" value="Bacteria"/>
</dbReference>
<evidence type="ECO:0000256" key="2">
    <source>
        <dbReference type="ARBA" id="ARBA00022722"/>
    </source>
</evidence>
<comment type="catalytic activity">
    <reaction evidence="14">
        <text>ATP + H2O = ADP + phosphate + H(+)</text>
        <dbReference type="Rhea" id="RHEA:13065"/>
        <dbReference type="ChEBI" id="CHEBI:15377"/>
        <dbReference type="ChEBI" id="CHEBI:15378"/>
        <dbReference type="ChEBI" id="CHEBI:30616"/>
        <dbReference type="ChEBI" id="CHEBI:43474"/>
        <dbReference type="ChEBI" id="CHEBI:456216"/>
        <dbReference type="EC" id="5.6.2.4"/>
    </reaction>
</comment>
<dbReference type="eggNOG" id="COG0210">
    <property type="taxonomic scope" value="Bacteria"/>
</dbReference>
<keyword evidence="6 15" id="KW-0347">Helicase</keyword>
<evidence type="ECO:0000256" key="4">
    <source>
        <dbReference type="ARBA" id="ARBA00022763"/>
    </source>
</evidence>
<dbReference type="HOGENOM" id="CLU_004900_0_0_11"/>
<evidence type="ECO:0000259" key="17">
    <source>
        <dbReference type="PROSITE" id="PS51198"/>
    </source>
</evidence>
<sequence length="1050" mass="113379">MGDVPDPTAPQFRLRRPERASASAPRLDPDQRAVVDHRGAPLLVLAGPGTGKTTTLVELVADRIGHDEVQPDQVLMLTFSRKAAEEMRARVAARLGGTAAPVRAMTFHAWCYALVRQFADPEEFAAPPTLMTAAEQDAVLAELLAGHDPSTWPAGLRPALRTRGFATEVGGFLSSLASGGRTTDDLRRLAADLDRPAWARVADALEEYGAVTDAQNLTDYAELVVRASALLDDPEASAAVRHDLRLVVVDEYQDTDTLQVEVLRKLVGPAQQLVAVGDHDQSVYGFRGADVANMARFTDHFEGAEVRALRTTRRFGPRIRAAATAVLPPGQPGGLPVEVVRQHRDLACVAASEGEVEILTFATPAAEVEHIAQLLRREHLEGGRPWSDLAVLVRTSAQLDRLHRALVAADVPCEVAGDEIPLVAEPAVRVLLGALGAADRLARGEELEPELAHTLLTGPLAGMDAPDLRSFARRLRDTDRETPSRVLLARAVSGLHAGDHELDPAARRLAELLARAADLVQRREPPEQVLWELWDGTDWPRRLDLAWESGGADRAAADRDLDAVVALFHHAARSEERHTRRTVQAFLADLRSQQLPADRLADSTARPAAVRLMTAHRAKGLEWPVVVVAGVQEDIWPNLTARPSLLRPDLLDGSPVTARDRLHEERRVLYVALTRAGERLVVTAVDPGSAEAEGPSRFVAELAAAGSDHGFGVESRLGRPSRPMSLRSVITALRRCAADPDPEVRASAAGLLARIAGHGSPNARVAHPDTWWGLVDPTRSEAPLRDPEQSLGLSGSSITSITGCSLKWFLSSEANGSRGSSTAQGFGLVVHAVAADVVRRGLERPTAAELQAHLDAVWHRLGHETAWIGERERAEAHQALARFATWHAANARTPLAAEHEFRAELVVDGETVVLRGSMDRVELDAEGRVHIVDFKNSKHAPAAAEVLQHPQLGVYQLAIATEGIEGHHEVGGSELVQLRIPAGSATPDAPKVQVQPAPADPTASFVHDLVRQAVHTMRTEELAATPDTCTFCEFEVVCPARTTFSIGARR</sequence>
<dbReference type="InterPro" id="IPR014016">
    <property type="entry name" value="UvrD-like_ATP-bd"/>
</dbReference>
<evidence type="ECO:0000259" key="18">
    <source>
        <dbReference type="PROSITE" id="PS51217"/>
    </source>
</evidence>
<evidence type="ECO:0000256" key="13">
    <source>
        <dbReference type="ARBA" id="ARBA00034808"/>
    </source>
</evidence>
<evidence type="ECO:0000256" key="1">
    <source>
        <dbReference type="ARBA" id="ARBA00009922"/>
    </source>
</evidence>
<comment type="caution">
    <text evidence="19">The sequence shown here is derived from an EMBL/GenBank/DDBJ whole genome shotgun (WGS) entry which is preliminary data.</text>
</comment>
<evidence type="ECO:0000313" key="20">
    <source>
        <dbReference type="Proteomes" id="UP000003111"/>
    </source>
</evidence>
<dbReference type="GO" id="GO:0005524">
    <property type="term" value="F:ATP binding"/>
    <property type="evidence" value="ECO:0007669"/>
    <property type="project" value="UniProtKB-UniRule"/>
</dbReference>
<dbReference type="InterPro" id="IPR011604">
    <property type="entry name" value="PDDEXK-like_dom_sf"/>
</dbReference>
<evidence type="ECO:0000256" key="7">
    <source>
        <dbReference type="ARBA" id="ARBA00022839"/>
    </source>
</evidence>
<keyword evidence="20" id="KW-1185">Reference proteome</keyword>
<dbReference type="OrthoDB" id="9806690at2"/>
<dbReference type="EC" id="5.6.2.4" evidence="13"/>
<feature type="domain" description="UvrD-like helicase C-terminal" evidence="18">
    <location>
        <begin position="317"/>
        <end position="620"/>
    </location>
</feature>
<dbReference type="STRING" id="585531.HMPREF0063_12041"/>
<dbReference type="AlphaFoldDB" id="E2SEA5"/>
<accession>E2SEA5</accession>
<keyword evidence="4" id="KW-0227">DNA damage</keyword>
<dbReference type="Pfam" id="PF00580">
    <property type="entry name" value="UvrD-helicase"/>
    <property type="match status" value="1"/>
</dbReference>
<evidence type="ECO:0000256" key="9">
    <source>
        <dbReference type="ARBA" id="ARBA00023125"/>
    </source>
</evidence>
<dbReference type="PANTHER" id="PTHR11070">
    <property type="entry name" value="UVRD / RECB / PCRA DNA HELICASE FAMILY MEMBER"/>
    <property type="match status" value="1"/>
</dbReference>
<keyword evidence="2" id="KW-0540">Nuclease</keyword>
<evidence type="ECO:0000256" key="8">
    <source>
        <dbReference type="ARBA" id="ARBA00022840"/>
    </source>
</evidence>
<dbReference type="Pfam" id="PF12705">
    <property type="entry name" value="PDDEXK_1"/>
    <property type="match status" value="1"/>
</dbReference>
<keyword evidence="9" id="KW-0238">DNA-binding</keyword>
<comment type="similarity">
    <text evidence="1">Belongs to the helicase family. UvrD subfamily.</text>
</comment>
<keyword evidence="5 15" id="KW-0378">Hydrolase</keyword>
<dbReference type="GO" id="GO:0004527">
    <property type="term" value="F:exonuclease activity"/>
    <property type="evidence" value="ECO:0007669"/>
    <property type="project" value="UniProtKB-KW"/>
</dbReference>
<reference evidence="19" key="1">
    <citation type="submission" date="2010-08" db="EMBL/GenBank/DDBJ databases">
        <authorList>
            <person name="Muzny D."/>
            <person name="Qin X."/>
            <person name="Buhay C."/>
            <person name="Dugan-Rocha S."/>
            <person name="Ding Y."/>
            <person name="Chen G."/>
            <person name="Hawes A."/>
            <person name="Holder M."/>
            <person name="Jhangiani S."/>
            <person name="Johnson A."/>
            <person name="Khan Z."/>
            <person name="Li Z."/>
            <person name="Liu W."/>
            <person name="Liu X."/>
            <person name="Perez L."/>
            <person name="Shen H."/>
            <person name="Wang Q."/>
            <person name="Watt J."/>
            <person name="Xi L."/>
            <person name="Xin Y."/>
            <person name="Zhou J."/>
            <person name="Deng J."/>
            <person name="Jiang H."/>
            <person name="Liu Y."/>
            <person name="Qu J."/>
            <person name="Song X.-Z."/>
            <person name="Zhang L."/>
            <person name="Villasana D."/>
            <person name="Johnson A."/>
            <person name="Liu J."/>
            <person name="Liyanage D."/>
            <person name="Lorensuhewa L."/>
            <person name="Robinson T."/>
            <person name="Song A."/>
            <person name="Song B.-B."/>
            <person name="Dinh H."/>
            <person name="Thornton R."/>
            <person name="Coyle M."/>
            <person name="Francisco L."/>
            <person name="Jackson L."/>
            <person name="Javaid M."/>
            <person name="Korchina V."/>
            <person name="Kovar C."/>
            <person name="Mata R."/>
            <person name="Mathew T."/>
            <person name="Ngo R."/>
            <person name="Nguyen L."/>
            <person name="Nguyen N."/>
            <person name="Okwuonu G."/>
            <person name="Ongeri F."/>
            <person name="Pham C."/>
            <person name="Simmons D."/>
            <person name="Wilczek-Boney K."/>
            <person name="Hale W."/>
            <person name="Jakkamsetti A."/>
            <person name="Pham P."/>
            <person name="Ruth R."/>
            <person name="San Lucas F."/>
            <person name="Warren J."/>
            <person name="Zhang J."/>
            <person name="Zhao Z."/>
            <person name="Zhou C."/>
            <person name="Zhu D."/>
            <person name="Lee S."/>
            <person name="Bess C."/>
            <person name="Blankenburg K."/>
            <person name="Forbes L."/>
            <person name="Fu Q."/>
            <person name="Gubbala S."/>
            <person name="Hirani K."/>
            <person name="Jayaseelan J.C."/>
            <person name="Lara F."/>
            <person name="Munidasa M."/>
            <person name="Palculict T."/>
            <person name="Patil S."/>
            <person name="Pu L.-L."/>
            <person name="Saada N."/>
            <person name="Tang L."/>
            <person name="Weissenberger G."/>
            <person name="Zhu Y."/>
            <person name="Hemphill L."/>
            <person name="Shang Y."/>
            <person name="Youmans B."/>
            <person name="Ayvaz T."/>
            <person name="Ross M."/>
            <person name="Santibanez J."/>
            <person name="Aqrawi P."/>
            <person name="Gross S."/>
            <person name="Joshi V."/>
            <person name="Fowler G."/>
            <person name="Nazareth L."/>
            <person name="Reid J."/>
            <person name="Worley K."/>
            <person name="Petrosino J."/>
            <person name="Highlander S."/>
            <person name="Gibbs R."/>
        </authorList>
    </citation>
    <scope>NUCLEOTIDE SEQUENCE [LARGE SCALE GENOMIC DNA]</scope>
    <source>
        <strain evidence="19">DSM 15272</strain>
    </source>
</reference>
<keyword evidence="11" id="KW-0413">Isomerase</keyword>
<keyword evidence="7" id="KW-0269">Exonuclease</keyword>
<dbReference type="Pfam" id="PF13361">
    <property type="entry name" value="UvrD_C"/>
    <property type="match status" value="1"/>
</dbReference>